<dbReference type="EnsemblMetazoa" id="PPA46321.1">
    <property type="protein sequence ID" value="PPA46321.1"/>
    <property type="gene ID" value="WBGene00284690"/>
</dbReference>
<evidence type="ECO:0000256" key="1">
    <source>
        <dbReference type="SAM" id="MobiDB-lite"/>
    </source>
</evidence>
<keyword evidence="3" id="KW-1185">Reference proteome</keyword>
<organism evidence="2 3">
    <name type="scientific">Pristionchus pacificus</name>
    <name type="common">Parasitic nematode worm</name>
    <dbReference type="NCBI Taxonomy" id="54126"/>
    <lineage>
        <taxon>Eukaryota</taxon>
        <taxon>Metazoa</taxon>
        <taxon>Ecdysozoa</taxon>
        <taxon>Nematoda</taxon>
        <taxon>Chromadorea</taxon>
        <taxon>Rhabditida</taxon>
        <taxon>Rhabditina</taxon>
        <taxon>Diplogasteromorpha</taxon>
        <taxon>Diplogasteroidea</taxon>
        <taxon>Neodiplogasteridae</taxon>
        <taxon>Pristionchus</taxon>
    </lineage>
</organism>
<protein>
    <submittedName>
        <fullName evidence="2">Uncharacterized protein</fullName>
    </submittedName>
</protein>
<sequence length="63" mass="7021">MGRSRAATGKTTYGLHESLSGSLDLISFDHQKDYPSDREIRLRNTPECPTLSSDEKQGRLPAE</sequence>
<accession>A0A8R1Z9A4</accession>
<proteinExistence type="predicted"/>
<dbReference type="AlphaFoldDB" id="A0A2A6CD52"/>
<reference evidence="3" key="1">
    <citation type="journal article" date="2008" name="Nat. Genet.">
        <title>The Pristionchus pacificus genome provides a unique perspective on nematode lifestyle and parasitism.</title>
        <authorList>
            <person name="Dieterich C."/>
            <person name="Clifton S.W."/>
            <person name="Schuster L.N."/>
            <person name="Chinwalla A."/>
            <person name="Delehaunty K."/>
            <person name="Dinkelacker I."/>
            <person name="Fulton L."/>
            <person name="Fulton R."/>
            <person name="Godfrey J."/>
            <person name="Minx P."/>
            <person name="Mitreva M."/>
            <person name="Roeseler W."/>
            <person name="Tian H."/>
            <person name="Witte H."/>
            <person name="Yang S.P."/>
            <person name="Wilson R.K."/>
            <person name="Sommer R.J."/>
        </authorList>
    </citation>
    <scope>NUCLEOTIDE SEQUENCE [LARGE SCALE GENOMIC DNA]</scope>
    <source>
        <strain evidence="3">PS312</strain>
    </source>
</reference>
<gene>
    <name evidence="2" type="primary">WBGene00284690</name>
</gene>
<reference evidence="2" key="2">
    <citation type="submission" date="2022-06" db="UniProtKB">
        <authorList>
            <consortium name="EnsemblMetazoa"/>
        </authorList>
    </citation>
    <scope>IDENTIFICATION</scope>
    <source>
        <strain evidence="2">PS312</strain>
    </source>
</reference>
<feature type="compositionally biased region" description="Basic and acidic residues" evidence="1">
    <location>
        <begin position="53"/>
        <end position="63"/>
    </location>
</feature>
<dbReference type="Proteomes" id="UP000005239">
    <property type="component" value="Unassembled WGS sequence"/>
</dbReference>
<accession>A0A2A6CD52</accession>
<feature type="compositionally biased region" description="Basic and acidic residues" evidence="1">
    <location>
        <begin position="34"/>
        <end position="44"/>
    </location>
</feature>
<evidence type="ECO:0000313" key="3">
    <source>
        <dbReference type="Proteomes" id="UP000005239"/>
    </source>
</evidence>
<feature type="region of interest" description="Disordered" evidence="1">
    <location>
        <begin position="34"/>
        <end position="63"/>
    </location>
</feature>
<name>A0A2A6CD52_PRIPA</name>
<evidence type="ECO:0000313" key="2">
    <source>
        <dbReference type="EnsemblMetazoa" id="PPA46321.1"/>
    </source>
</evidence>